<dbReference type="OrthoDB" id="1439867at2"/>
<sequence>MIASIFGKTKPVNHIIVVTFLFLFYWLVHFFLFKKVYAAEEILWQTVILGILLFSVLIVDFIVKRNKITLANSYAILFFGLLMVLFPETLTDNHAILCNFFVLLAIRRLVSMRSLKNIKIKVFDASLWILFASLFYDWAILYLIVVYITIYIYDPKNLKNWLVPFAAFCAVLLLSSGYLVLTDNLEFFRSHYKFSILFVPEYYLNWVSSTKSIIYVLGLFVLNILTFIQLGNAGVGKIVTTRIIVFFLIIGLVIDVLVNSNGQYPIILTFFPTAVLMTNYIELLKREKFREIALIFSVTIPFIVFLSTMFL</sequence>
<comment type="caution">
    <text evidence="2">The sequence shown here is derived from an EMBL/GenBank/DDBJ whole genome shotgun (WGS) entry which is preliminary data.</text>
</comment>
<keyword evidence="1" id="KW-1133">Transmembrane helix</keyword>
<evidence type="ECO:0000313" key="2">
    <source>
        <dbReference type="EMBL" id="MRX64297.1"/>
    </source>
</evidence>
<evidence type="ECO:0000313" key="3">
    <source>
        <dbReference type="Proteomes" id="UP000443153"/>
    </source>
</evidence>
<feature type="transmembrane region" description="Helical" evidence="1">
    <location>
        <begin position="162"/>
        <end position="181"/>
    </location>
</feature>
<feature type="transmembrane region" description="Helical" evidence="1">
    <location>
        <begin position="12"/>
        <end position="30"/>
    </location>
</feature>
<organism evidence="2 3">
    <name type="scientific">Maribacter luteus</name>
    <dbReference type="NCBI Taxonomy" id="2594478"/>
    <lineage>
        <taxon>Bacteria</taxon>
        <taxon>Pseudomonadati</taxon>
        <taxon>Bacteroidota</taxon>
        <taxon>Flavobacteriia</taxon>
        <taxon>Flavobacteriales</taxon>
        <taxon>Flavobacteriaceae</taxon>
        <taxon>Maribacter</taxon>
    </lineage>
</organism>
<feature type="transmembrane region" description="Helical" evidence="1">
    <location>
        <begin position="213"/>
        <end position="232"/>
    </location>
</feature>
<keyword evidence="1" id="KW-0812">Transmembrane</keyword>
<proteinExistence type="predicted"/>
<keyword evidence="3" id="KW-1185">Reference proteome</keyword>
<feature type="transmembrane region" description="Helical" evidence="1">
    <location>
        <begin position="293"/>
        <end position="310"/>
    </location>
</feature>
<feature type="transmembrane region" description="Helical" evidence="1">
    <location>
        <begin position="70"/>
        <end position="87"/>
    </location>
</feature>
<feature type="transmembrane region" description="Helical" evidence="1">
    <location>
        <begin position="42"/>
        <end position="63"/>
    </location>
</feature>
<evidence type="ECO:0000256" key="1">
    <source>
        <dbReference type="SAM" id="Phobius"/>
    </source>
</evidence>
<dbReference type="EMBL" id="WKJH01000005">
    <property type="protein sequence ID" value="MRX64297.1"/>
    <property type="molecule type" value="Genomic_DNA"/>
</dbReference>
<protein>
    <submittedName>
        <fullName evidence="2">Uncharacterized protein</fullName>
    </submittedName>
</protein>
<dbReference type="AlphaFoldDB" id="A0A6I2MN79"/>
<accession>A0A6I2MN79</accession>
<keyword evidence="1" id="KW-0472">Membrane</keyword>
<feature type="transmembrane region" description="Helical" evidence="1">
    <location>
        <begin position="239"/>
        <end position="258"/>
    </location>
</feature>
<reference evidence="2 3" key="1">
    <citation type="submission" date="2019-11" db="EMBL/GenBank/DDBJ databases">
        <title>Maribacter lutea sp. nov., a marine bacterium isolated from intertidal sand.</title>
        <authorList>
            <person name="Liu A."/>
        </authorList>
    </citation>
    <scope>NUCLEOTIDE SEQUENCE [LARGE SCALE GENOMIC DNA]</scope>
    <source>
        <strain evidence="2 3">RZ05</strain>
    </source>
</reference>
<gene>
    <name evidence="2" type="ORF">GJ691_08945</name>
</gene>
<dbReference type="Proteomes" id="UP000443153">
    <property type="component" value="Unassembled WGS sequence"/>
</dbReference>
<dbReference type="RefSeq" id="WP_154366004.1">
    <property type="nucleotide sequence ID" value="NZ_WKJH01000005.1"/>
</dbReference>
<feature type="transmembrane region" description="Helical" evidence="1">
    <location>
        <begin position="122"/>
        <end position="150"/>
    </location>
</feature>
<feature type="transmembrane region" description="Helical" evidence="1">
    <location>
        <begin position="264"/>
        <end position="281"/>
    </location>
</feature>
<name>A0A6I2MN79_9FLAO</name>